<dbReference type="PANTHER" id="PTHR31170">
    <property type="entry name" value="BNAC04G53230D PROTEIN"/>
    <property type="match status" value="1"/>
</dbReference>
<sequence length="244" mass="28638">MSTDYPGKWRFLTNPDYCSIYRVPNSIRRVNPEAYTPQLVLIGPLNHSLKSLAYKSLGDITNTKSTGYLNMEEYKKIYLEKFKQEVGDLAICMYRRIIEDDEAKIRECYSESTAWIKSPDFVEMILHNCVFVLQFILRTINKAREKTGDPLIDVPCLRITVKRDLILLENQLPYFILNKLFHTRVCRGRSFRELIIIYFGLNGKIDTNSKFSHFTDLYRCAHTETLKELTLGNYEQVDHMQSRP</sequence>
<dbReference type="PANTHER" id="PTHR31170:SF9">
    <property type="entry name" value="PROTEIN, PUTATIVE (DUF247)-RELATED"/>
    <property type="match status" value="1"/>
</dbReference>
<keyword evidence="2" id="KW-1185">Reference proteome</keyword>
<protein>
    <submittedName>
        <fullName evidence="1">Uncharacterized protein</fullName>
    </submittedName>
</protein>
<dbReference type="EMBL" id="JBANAX010000659">
    <property type="protein sequence ID" value="KAL1198720.1"/>
    <property type="molecule type" value="Genomic_DNA"/>
</dbReference>
<dbReference type="Proteomes" id="UP001558713">
    <property type="component" value="Unassembled WGS sequence"/>
</dbReference>
<organism evidence="1 2">
    <name type="scientific">Cardamine amara subsp. amara</name>
    <dbReference type="NCBI Taxonomy" id="228776"/>
    <lineage>
        <taxon>Eukaryota</taxon>
        <taxon>Viridiplantae</taxon>
        <taxon>Streptophyta</taxon>
        <taxon>Embryophyta</taxon>
        <taxon>Tracheophyta</taxon>
        <taxon>Spermatophyta</taxon>
        <taxon>Magnoliopsida</taxon>
        <taxon>eudicotyledons</taxon>
        <taxon>Gunneridae</taxon>
        <taxon>Pentapetalae</taxon>
        <taxon>rosids</taxon>
        <taxon>malvids</taxon>
        <taxon>Brassicales</taxon>
        <taxon>Brassicaceae</taxon>
        <taxon>Cardamineae</taxon>
        <taxon>Cardamine</taxon>
    </lineage>
</organism>
<evidence type="ECO:0000313" key="2">
    <source>
        <dbReference type="Proteomes" id="UP001558713"/>
    </source>
</evidence>
<proteinExistence type="predicted"/>
<evidence type="ECO:0000313" key="1">
    <source>
        <dbReference type="EMBL" id="KAL1198720.1"/>
    </source>
</evidence>
<dbReference type="AlphaFoldDB" id="A0ABD1ABF1"/>
<reference evidence="1 2" key="1">
    <citation type="submission" date="2024-04" db="EMBL/GenBank/DDBJ databases">
        <title>Genome assembly C_amara_ONT_v2.</title>
        <authorList>
            <person name="Yant L."/>
            <person name="Moore C."/>
            <person name="Slenker M."/>
        </authorList>
    </citation>
    <scope>NUCLEOTIDE SEQUENCE [LARGE SCALE GENOMIC DNA]</scope>
    <source>
        <tissue evidence="1">Leaf</tissue>
    </source>
</reference>
<comment type="caution">
    <text evidence="1">The sequence shown here is derived from an EMBL/GenBank/DDBJ whole genome shotgun (WGS) entry which is preliminary data.</text>
</comment>
<accession>A0ABD1ABF1</accession>
<dbReference type="InterPro" id="IPR004158">
    <property type="entry name" value="DUF247_pln"/>
</dbReference>
<dbReference type="Pfam" id="PF03140">
    <property type="entry name" value="DUF247"/>
    <property type="match status" value="1"/>
</dbReference>
<gene>
    <name evidence="1" type="ORF">V5N11_002983</name>
</gene>
<name>A0ABD1ABF1_CARAN</name>